<dbReference type="PROSITE" id="PS51318">
    <property type="entry name" value="TAT"/>
    <property type="match status" value="1"/>
</dbReference>
<dbReference type="PANTHER" id="PTHR43737">
    <property type="entry name" value="BLL7424 PROTEIN"/>
    <property type="match status" value="1"/>
</dbReference>
<evidence type="ECO:0000313" key="1">
    <source>
        <dbReference type="EMBL" id="QDU78553.1"/>
    </source>
</evidence>
<protein>
    <recommendedName>
        <fullName evidence="3">DUF1501 domain-containing protein</fullName>
    </recommendedName>
</protein>
<dbReference type="PANTHER" id="PTHR43737:SF1">
    <property type="entry name" value="DUF1501 DOMAIN-CONTAINING PROTEIN"/>
    <property type="match status" value="1"/>
</dbReference>
<organism evidence="1 2">
    <name type="scientific">Polystyrenella longa</name>
    <dbReference type="NCBI Taxonomy" id="2528007"/>
    <lineage>
        <taxon>Bacteria</taxon>
        <taxon>Pseudomonadati</taxon>
        <taxon>Planctomycetota</taxon>
        <taxon>Planctomycetia</taxon>
        <taxon>Planctomycetales</taxon>
        <taxon>Planctomycetaceae</taxon>
        <taxon>Polystyrenella</taxon>
    </lineage>
</organism>
<name>A0A518CH54_9PLAN</name>
<accession>A0A518CH54</accession>
<dbReference type="RefSeq" id="WP_144992403.1">
    <property type="nucleotide sequence ID" value="NZ_CP036281.1"/>
</dbReference>
<evidence type="ECO:0000313" key="2">
    <source>
        <dbReference type="Proteomes" id="UP000317178"/>
    </source>
</evidence>
<dbReference type="InterPro" id="IPR017850">
    <property type="entry name" value="Alkaline_phosphatase_core_sf"/>
</dbReference>
<dbReference type="AlphaFoldDB" id="A0A518CH54"/>
<dbReference type="KEGG" id="plon:Pla110_02570"/>
<evidence type="ECO:0008006" key="3">
    <source>
        <dbReference type="Google" id="ProtNLM"/>
    </source>
</evidence>
<dbReference type="Proteomes" id="UP000317178">
    <property type="component" value="Chromosome"/>
</dbReference>
<dbReference type="InterPro" id="IPR006311">
    <property type="entry name" value="TAT_signal"/>
</dbReference>
<dbReference type="Pfam" id="PF07394">
    <property type="entry name" value="DUF1501"/>
    <property type="match status" value="1"/>
</dbReference>
<gene>
    <name evidence="1" type="ORF">Pla110_02570</name>
</gene>
<proteinExistence type="predicted"/>
<dbReference type="Gene3D" id="3.40.720.10">
    <property type="entry name" value="Alkaline Phosphatase, subunit A"/>
    <property type="match status" value="1"/>
</dbReference>
<dbReference type="InterPro" id="IPR010869">
    <property type="entry name" value="DUF1501"/>
</dbReference>
<reference evidence="1 2" key="1">
    <citation type="submission" date="2019-02" db="EMBL/GenBank/DDBJ databases">
        <title>Deep-cultivation of Planctomycetes and their phenomic and genomic characterization uncovers novel biology.</title>
        <authorList>
            <person name="Wiegand S."/>
            <person name="Jogler M."/>
            <person name="Boedeker C."/>
            <person name="Pinto D."/>
            <person name="Vollmers J."/>
            <person name="Rivas-Marin E."/>
            <person name="Kohn T."/>
            <person name="Peeters S.H."/>
            <person name="Heuer A."/>
            <person name="Rast P."/>
            <person name="Oberbeckmann S."/>
            <person name="Bunk B."/>
            <person name="Jeske O."/>
            <person name="Meyerdierks A."/>
            <person name="Storesund J.E."/>
            <person name="Kallscheuer N."/>
            <person name="Luecker S."/>
            <person name="Lage O.M."/>
            <person name="Pohl T."/>
            <person name="Merkel B.J."/>
            <person name="Hornburger P."/>
            <person name="Mueller R.-W."/>
            <person name="Bruemmer F."/>
            <person name="Labrenz M."/>
            <person name="Spormann A.M."/>
            <person name="Op den Camp H."/>
            <person name="Overmann J."/>
            <person name="Amann R."/>
            <person name="Jetten M.S.M."/>
            <person name="Mascher T."/>
            <person name="Medema M.H."/>
            <person name="Devos D.P."/>
            <person name="Kaster A.-K."/>
            <person name="Ovreas L."/>
            <person name="Rohde M."/>
            <person name="Galperin M.Y."/>
            <person name="Jogler C."/>
        </authorList>
    </citation>
    <scope>NUCLEOTIDE SEQUENCE [LARGE SCALE GENOMIC DNA]</scope>
    <source>
        <strain evidence="1 2">Pla110</strain>
    </source>
</reference>
<dbReference type="OrthoDB" id="127333at2"/>
<keyword evidence="2" id="KW-1185">Reference proteome</keyword>
<dbReference type="SUPFAM" id="SSF53649">
    <property type="entry name" value="Alkaline phosphatase-like"/>
    <property type="match status" value="1"/>
</dbReference>
<dbReference type="EMBL" id="CP036281">
    <property type="protein sequence ID" value="QDU78553.1"/>
    <property type="molecule type" value="Genomic_DNA"/>
</dbReference>
<sequence>MFRIDGGRTPGYCDGLTRRNFLQLGVAGMGSVGMSRILQAKAATEAAGGTGKKTSVILLWLDGGPGHLDTYDMKPEAPSEFRGIWNPIPTNVPGFEMTELFPLQAKIADKFSIVRSLQHGTGDHFAGAHRMLTTYPGTVSGANKDIQNPSIGSVAARMVGARNPGMPPYVAVPYAASVGLRPGYFGSTYVGDQYNPFDTGSDPNKEGFKVQNLNVTKSLSLERLEDRRHLQKTLDNMQRKVDQSGMLAAMDEFDQQAFNLVTGPRAREAFDIDSEDPTLRDKYGRNSFGQSVLLARRLVEAGTTFVTCHFGGWDHHWDLQKGMDNYLPRVDSAVSALFNDLTDRGLYDDVLVVMCGEFSRTPRMNNGGNGGPALSMGTPGRDHWGNAMFCLMGGGGVRGGQLIGATDRKGERPIERVVGPGDIHHTIYRVLGIDPSVAFLDHSGRPVYSIGHGDVIDELL</sequence>